<gene>
    <name evidence="1" type="ORF">NIES2135_12490</name>
</gene>
<sequence length="156" mass="17482">MDKPLDPDQSIELATRIKSKAKSSFQNASKAVSVVDGALYVQGFVACVGAPYKPIEHGWLELSDRILDPSLPHLNRKPEHIHYYPAQKLTAKQLRKALEEAQEDYPEDDPLPIYGSTPYEYYGDLMLGGKEYTQAYEAAVAKCAELNPRKNQNAQN</sequence>
<evidence type="ECO:0000313" key="1">
    <source>
        <dbReference type="EMBL" id="BAY54432.1"/>
    </source>
</evidence>
<dbReference type="EMBL" id="AP018203">
    <property type="protein sequence ID" value="BAY54432.1"/>
    <property type="molecule type" value="Genomic_DNA"/>
</dbReference>
<proteinExistence type="predicted"/>
<protein>
    <submittedName>
        <fullName evidence="1">Uncharacterized protein</fullName>
    </submittedName>
</protein>
<reference evidence="1 2" key="1">
    <citation type="submission" date="2017-06" db="EMBL/GenBank/DDBJ databases">
        <title>Genome sequencing of cyanobaciteial culture collection at National Institute for Environmental Studies (NIES).</title>
        <authorList>
            <person name="Hirose Y."/>
            <person name="Shimura Y."/>
            <person name="Fujisawa T."/>
            <person name="Nakamura Y."/>
            <person name="Kawachi M."/>
        </authorList>
    </citation>
    <scope>NUCLEOTIDE SEQUENCE [LARGE SCALE GENOMIC DNA]</scope>
    <source>
        <strain evidence="1 2">NIES-2135</strain>
    </source>
</reference>
<organism evidence="1 2">
    <name type="scientific">Leptolyngbya boryana NIES-2135</name>
    <dbReference type="NCBI Taxonomy" id="1973484"/>
    <lineage>
        <taxon>Bacteria</taxon>
        <taxon>Bacillati</taxon>
        <taxon>Cyanobacteriota</taxon>
        <taxon>Cyanophyceae</taxon>
        <taxon>Leptolyngbyales</taxon>
        <taxon>Leptolyngbyaceae</taxon>
        <taxon>Leptolyngbya group</taxon>
        <taxon>Leptolyngbya</taxon>
    </lineage>
</organism>
<name>A0A1Z4JCG2_LEPBY</name>
<accession>A0A1Z4JCG2</accession>
<dbReference type="AlphaFoldDB" id="A0A1Z4JCG2"/>
<dbReference type="Proteomes" id="UP000217895">
    <property type="component" value="Chromosome"/>
</dbReference>
<keyword evidence="2" id="KW-1185">Reference proteome</keyword>
<evidence type="ECO:0000313" key="2">
    <source>
        <dbReference type="Proteomes" id="UP000217895"/>
    </source>
</evidence>